<accession>A0A0K2BLI9</accession>
<comment type="function">
    <text evidence="9">Essential cell division protein. May link together the upstream cell division proteins, which are predominantly cytoplasmic, with the downstream cell division proteins, which are predominantly periplasmic. May control correct divisome assembly.</text>
</comment>
<sequence length="261" mass="30705">MYKYTVNKLNKIKYYYLIYNKIIGITCFLFVLSFIVLNCVIVVLWLNNHCLPLSKVVIIGKLHYTNKENILNNIMALGAKNNFMKQNVNIIHNKLKQLPWIKEVSVRKQWPDQLNINLVEYEPVAYWNNLFMLDHDGNIFRVIFHINSIPMLFGPKNSEKHVLNYYLSINPLLTAAKLKLKKVSFSKSNSWQLTLQDDINLILGRTNSHQRLKCFIKMYPIIIQQALTINKRISYVDFRYQSGFAVGWLPALIDYKSIHNH</sequence>
<dbReference type="KEGG" id="bcig:AB162_464"/>
<keyword evidence="4 9" id="KW-0132">Cell division</keyword>
<evidence type="ECO:0000256" key="2">
    <source>
        <dbReference type="ARBA" id="ARBA00022475"/>
    </source>
</evidence>
<dbReference type="InterPro" id="IPR013685">
    <property type="entry name" value="POTRA_FtsQ_type"/>
</dbReference>
<dbReference type="InterPro" id="IPR026579">
    <property type="entry name" value="FtsQ"/>
</dbReference>
<keyword evidence="8 9" id="KW-0131">Cell cycle</keyword>
<gene>
    <name evidence="9 11" type="primary">ftsQ</name>
    <name evidence="11" type="ORF">AB162_464</name>
</gene>
<evidence type="ECO:0000256" key="7">
    <source>
        <dbReference type="ARBA" id="ARBA00023136"/>
    </source>
</evidence>
<reference evidence="11 12" key="1">
    <citation type="submission" date="2015-06" db="EMBL/GenBank/DDBJ databases">
        <title>Lineage-specific patterns of genome deterioration in obligate symbionts.</title>
        <authorList>
            <person name="Bennett G.M."/>
            <person name="McCutcheon J.P."/>
            <person name="McDonald B.R."/>
            <person name="Moran N.A."/>
        </authorList>
    </citation>
    <scope>NUCLEOTIDE SEQUENCE [LARGE SCALE GENOMIC DNA]</scope>
    <source>
        <strain evidence="11 12">B-GSS</strain>
    </source>
</reference>
<evidence type="ECO:0000256" key="4">
    <source>
        <dbReference type="ARBA" id="ARBA00022618"/>
    </source>
</evidence>
<dbReference type="InterPro" id="IPR005548">
    <property type="entry name" value="Cell_div_FtsQ/DivIB_C"/>
</dbReference>
<comment type="subunit">
    <text evidence="9">Part of a complex composed of FtsB, FtsL and FtsQ.</text>
</comment>
<feature type="domain" description="POTRA" evidence="10">
    <location>
        <begin position="51"/>
        <end position="121"/>
    </location>
</feature>
<dbReference type="AlphaFoldDB" id="A0A0K2BLI9"/>
<dbReference type="GO" id="GO:0005886">
    <property type="term" value="C:plasma membrane"/>
    <property type="evidence" value="ECO:0007669"/>
    <property type="project" value="UniProtKB-SubCell"/>
</dbReference>
<keyword evidence="3 9" id="KW-0997">Cell inner membrane</keyword>
<dbReference type="InterPro" id="IPR034746">
    <property type="entry name" value="POTRA"/>
</dbReference>
<evidence type="ECO:0000313" key="11">
    <source>
        <dbReference type="EMBL" id="AKZ66047.1"/>
    </source>
</evidence>
<dbReference type="Pfam" id="PF08478">
    <property type="entry name" value="POTRA_1"/>
    <property type="match status" value="1"/>
</dbReference>
<keyword evidence="5 9" id="KW-0812">Transmembrane</keyword>
<protein>
    <recommendedName>
        <fullName evidence="9">Cell division protein FtsQ</fullName>
    </recommendedName>
</protein>
<dbReference type="Gene3D" id="3.10.20.310">
    <property type="entry name" value="membrane protein fhac"/>
    <property type="match status" value="1"/>
</dbReference>
<feature type="transmembrane region" description="Helical" evidence="9">
    <location>
        <begin position="21"/>
        <end position="46"/>
    </location>
</feature>
<comment type="similarity">
    <text evidence="9">Belongs to the FtsQ/DivIB family. FtsQ subfamily.</text>
</comment>
<dbReference type="PANTHER" id="PTHR35851:SF1">
    <property type="entry name" value="CELL DIVISION PROTEIN FTSQ"/>
    <property type="match status" value="1"/>
</dbReference>
<evidence type="ECO:0000256" key="3">
    <source>
        <dbReference type="ARBA" id="ARBA00022519"/>
    </source>
</evidence>
<dbReference type="GO" id="GO:0043093">
    <property type="term" value="P:FtsZ-dependent cytokinesis"/>
    <property type="evidence" value="ECO:0007669"/>
    <property type="project" value="UniProtKB-UniRule"/>
</dbReference>
<dbReference type="Gene3D" id="3.40.50.11690">
    <property type="entry name" value="Cell division protein FtsQ/DivIB"/>
    <property type="match status" value="1"/>
</dbReference>
<keyword evidence="7 9" id="KW-0472">Membrane</keyword>
<dbReference type="Pfam" id="PF03799">
    <property type="entry name" value="FtsQ_DivIB_C"/>
    <property type="match status" value="1"/>
</dbReference>
<evidence type="ECO:0000256" key="5">
    <source>
        <dbReference type="ARBA" id="ARBA00022692"/>
    </source>
</evidence>
<keyword evidence="12" id="KW-1185">Reference proteome</keyword>
<dbReference type="EMBL" id="CP011787">
    <property type="protein sequence ID" value="AKZ66047.1"/>
    <property type="molecule type" value="Genomic_DNA"/>
</dbReference>
<dbReference type="PROSITE" id="PS51779">
    <property type="entry name" value="POTRA"/>
    <property type="match status" value="1"/>
</dbReference>
<keyword evidence="2 9" id="KW-1003">Cell membrane</keyword>
<proteinExistence type="inferred from homology"/>
<dbReference type="Proteomes" id="UP000056466">
    <property type="component" value="Chromosome"/>
</dbReference>
<evidence type="ECO:0000256" key="6">
    <source>
        <dbReference type="ARBA" id="ARBA00022989"/>
    </source>
</evidence>
<evidence type="ECO:0000256" key="8">
    <source>
        <dbReference type="ARBA" id="ARBA00023306"/>
    </source>
</evidence>
<dbReference type="HAMAP" id="MF_00911">
    <property type="entry name" value="FtsQ_subfam"/>
    <property type="match status" value="1"/>
</dbReference>
<evidence type="ECO:0000259" key="10">
    <source>
        <dbReference type="PROSITE" id="PS51779"/>
    </source>
</evidence>
<dbReference type="InterPro" id="IPR045335">
    <property type="entry name" value="FtsQ_C_sf"/>
</dbReference>
<evidence type="ECO:0000313" key="12">
    <source>
        <dbReference type="Proteomes" id="UP000056466"/>
    </source>
</evidence>
<dbReference type="GO" id="GO:0090529">
    <property type="term" value="P:cell septum assembly"/>
    <property type="evidence" value="ECO:0007669"/>
    <property type="project" value="InterPro"/>
</dbReference>
<evidence type="ECO:0000256" key="1">
    <source>
        <dbReference type="ARBA" id="ARBA00004370"/>
    </source>
</evidence>
<evidence type="ECO:0000256" key="9">
    <source>
        <dbReference type="HAMAP-Rule" id="MF_00911"/>
    </source>
</evidence>
<organism evidence="11 12">
    <name type="scientific">Candidatus Palibaumannia cicadellinicola</name>
    <dbReference type="NCBI Taxonomy" id="186490"/>
    <lineage>
        <taxon>Bacteria</taxon>
        <taxon>Pseudomonadati</taxon>
        <taxon>Pseudomonadota</taxon>
        <taxon>Gammaproteobacteria</taxon>
        <taxon>Candidatus Palibaumannia</taxon>
    </lineage>
</organism>
<comment type="subcellular location">
    <subcellularLocation>
        <location evidence="9">Cell inner membrane</location>
        <topology evidence="9">Single-pass type II membrane protein</topology>
    </subcellularLocation>
    <subcellularLocation>
        <location evidence="1">Membrane</location>
    </subcellularLocation>
    <text evidence="9">Localizes to the division septum.</text>
</comment>
<dbReference type="OrthoDB" id="9790370at2"/>
<dbReference type="GO" id="GO:0032153">
    <property type="term" value="C:cell division site"/>
    <property type="evidence" value="ECO:0007669"/>
    <property type="project" value="UniProtKB-UniRule"/>
</dbReference>
<name>A0A0K2BLI9_9GAMM</name>
<dbReference type="PANTHER" id="PTHR35851">
    <property type="entry name" value="CELL DIVISION PROTEIN FTSQ"/>
    <property type="match status" value="1"/>
</dbReference>
<keyword evidence="6 9" id="KW-1133">Transmembrane helix</keyword>